<dbReference type="Gene3D" id="1.10.443.10">
    <property type="entry name" value="Intergrase catalytic core"/>
    <property type="match status" value="1"/>
</dbReference>
<protein>
    <submittedName>
        <fullName evidence="3">Site-specific integrase</fullName>
    </submittedName>
</protein>
<keyword evidence="4" id="KW-1185">Reference proteome</keyword>
<proteinExistence type="predicted"/>
<dbReference type="InterPro" id="IPR002104">
    <property type="entry name" value="Integrase_catalytic"/>
</dbReference>
<dbReference type="CDD" id="cd00397">
    <property type="entry name" value="DNA_BRE_C"/>
    <property type="match status" value="1"/>
</dbReference>
<dbReference type="InterPro" id="IPR011010">
    <property type="entry name" value="DNA_brk_join_enz"/>
</dbReference>
<organism evidence="3 4">
    <name type="scientific">Enterovibrio norvegicus</name>
    <dbReference type="NCBI Taxonomy" id="188144"/>
    <lineage>
        <taxon>Bacteria</taxon>
        <taxon>Pseudomonadati</taxon>
        <taxon>Pseudomonadota</taxon>
        <taxon>Gammaproteobacteria</taxon>
        <taxon>Vibrionales</taxon>
        <taxon>Vibrionaceae</taxon>
        <taxon>Enterovibrio</taxon>
    </lineage>
</organism>
<comment type="caution">
    <text evidence="3">The sequence shown here is derived from an EMBL/GenBank/DDBJ whole genome shotgun (WGS) entry which is preliminary data.</text>
</comment>
<evidence type="ECO:0000256" key="1">
    <source>
        <dbReference type="ARBA" id="ARBA00023172"/>
    </source>
</evidence>
<evidence type="ECO:0000259" key="2">
    <source>
        <dbReference type="PROSITE" id="PS51898"/>
    </source>
</evidence>
<accession>A0ABV4L554</accession>
<dbReference type="Proteomes" id="UP001569154">
    <property type="component" value="Unassembled WGS sequence"/>
</dbReference>
<keyword evidence="1" id="KW-0233">DNA recombination</keyword>
<dbReference type="RefSeq" id="WP_371734964.1">
    <property type="nucleotide sequence ID" value="NZ_JBGONM010000044.1"/>
</dbReference>
<name>A0ABV4L554_9GAMM</name>
<dbReference type="SUPFAM" id="SSF56349">
    <property type="entry name" value="DNA breaking-rejoining enzymes"/>
    <property type="match status" value="1"/>
</dbReference>
<sequence>MSKADSLTQAQINRVLATCLLLPHSEAKRCSVALSHAALRVTEIALLKTKHILYPSGNIREEVSLPAKICKHLKPRVIWLSNPKARSIIQEWIDYRKSKLWAVTKSNEFQGLNPESRFLLNNRGRSYALQPKPRIMLDGEVKTYWACDSLEQSFRKLYARCGLHTASSHTGRKSLVTNAIIRGESLENMARILGHSSTETTLKYVVIQQKRLKAMCALDWL</sequence>
<dbReference type="PROSITE" id="PS51898">
    <property type="entry name" value="TYR_RECOMBINASE"/>
    <property type="match status" value="1"/>
</dbReference>
<gene>
    <name evidence="3" type="ORF">ACED35_17070</name>
</gene>
<evidence type="ECO:0000313" key="3">
    <source>
        <dbReference type="EMBL" id="MEZ8082831.1"/>
    </source>
</evidence>
<dbReference type="EMBL" id="JBGONM010000044">
    <property type="protein sequence ID" value="MEZ8082831.1"/>
    <property type="molecule type" value="Genomic_DNA"/>
</dbReference>
<dbReference type="Pfam" id="PF00589">
    <property type="entry name" value="Phage_integrase"/>
    <property type="match status" value="1"/>
</dbReference>
<reference evidence="3 4" key="1">
    <citation type="submission" date="2024-06" db="EMBL/GenBank/DDBJ databases">
        <authorList>
            <person name="Steensen K."/>
            <person name="Seneca J."/>
            <person name="Bartlau N."/>
            <person name="Yu A.X."/>
            <person name="Polz M.F."/>
        </authorList>
    </citation>
    <scope>NUCLEOTIDE SEQUENCE [LARGE SCALE GENOMIC DNA]</scope>
    <source>
        <strain evidence="3 4">1F260</strain>
    </source>
</reference>
<evidence type="ECO:0000313" key="4">
    <source>
        <dbReference type="Proteomes" id="UP001569154"/>
    </source>
</evidence>
<dbReference type="InterPro" id="IPR013762">
    <property type="entry name" value="Integrase-like_cat_sf"/>
</dbReference>
<feature type="domain" description="Tyr recombinase" evidence="2">
    <location>
        <begin position="2"/>
        <end position="217"/>
    </location>
</feature>